<dbReference type="Proteomes" id="UP001163324">
    <property type="component" value="Chromosome 1"/>
</dbReference>
<comment type="caution">
    <text evidence="1">The sequence shown here is derived from an EMBL/GenBank/DDBJ whole genome shotgun (WGS) entry which is preliminary data.</text>
</comment>
<dbReference type="EMBL" id="CM047940">
    <property type="protein sequence ID" value="KAI9904006.1"/>
    <property type="molecule type" value="Genomic_DNA"/>
</dbReference>
<reference evidence="1" key="1">
    <citation type="submission" date="2022-10" db="EMBL/GenBank/DDBJ databases">
        <title>Complete Genome of Trichothecium roseum strain YXFP-22015, a Plant Pathogen Isolated from Citrus.</title>
        <authorList>
            <person name="Wang Y."/>
            <person name="Zhu L."/>
        </authorList>
    </citation>
    <scope>NUCLEOTIDE SEQUENCE</scope>
    <source>
        <strain evidence="1">YXFP-22015</strain>
    </source>
</reference>
<accession>A0ACC0VC63</accession>
<gene>
    <name evidence="1" type="ORF">N3K66_000535</name>
</gene>
<evidence type="ECO:0000313" key="1">
    <source>
        <dbReference type="EMBL" id="KAI9904006.1"/>
    </source>
</evidence>
<sequence>MRHLLPSVLLGLALSTPALAVFRDEVGDIDFHHALFGVPQPETTFFHRPRKEDKASLLYTLGDVGVFGAVNPSNGQVVWRHQIAQNVTNGGGHLRAPEEENWVAAAYGNEVQAWDALTGRNVWHREFTGDVKDLEIMEVTANERKDVLALFDEHGATVLRRMNALTGSVVWEFREANKDIPLQISSNNAHLYIVSLHGSTSLKVATLDVVTGARVDDTTIAKGEISALDKVMFVGANSAAPLVAWTNSDLSKLSVYVLGAKVREDILLPSDAVEIKLHAPHLAQSQAHFLVHIRTDGANRAEVYHTDIKTGHISKAYELPHVKGFGAFAVSSSGGNVYFTRQTDDESLVFDSTSSQILERWYLDKDSEKAVAAVAEVVKKPGGEGYAVRSAALTTVDDWVLVRNGAVDWIRHEGLSGAVAAAYAEVAESESLAKALEHEAETNPLSAYVSRVKRHIDDLKHLPAWLISIPERLSASIFGSGSIVKSMTLSRDLFGFNKVIVIATRRGRVYGLNSGNNGAVAWSTNVFPQSLGQNLDVKGIIAKEEGVVTIVGAKGESADIDVQSGEIIKIKHEGAPVSSTAIINSAEGQWLLSLGPDGQPVESLSKIPEDTIVVRDGDKIIKGLKFVGDGASQDTWQIKLLSSQVLAAVATRPAHDPTASIGRVLGDRRVNYKYLNPNAIVLALMDAVASTLTIQVVDTVTGQVVASQAYEGADPTKEVSCAMSENWYACSFFGQYNLDDGTRRLVKGYQLVVLDLYESADPNDRGPLGDAANFSPLEPVDSPTSVPLPHAVSQAFIIPQPLTAMTVTQTRQGIANRFILAYMPEVHSIVGLPRQATDPRRPVGRDPTPAEMEAEGLMKYWPSMEIDPRSIITHEREVFGVKDIVASPALVESTSLVVAYGGDVFGTRVAPSGMFDILGKGFNKASLVLTVVALFFGTLFLAPLVRRKQINRRWE</sequence>
<proteinExistence type="predicted"/>
<keyword evidence="2" id="KW-1185">Reference proteome</keyword>
<evidence type="ECO:0000313" key="2">
    <source>
        <dbReference type="Proteomes" id="UP001163324"/>
    </source>
</evidence>
<name>A0ACC0VC63_9HYPO</name>
<protein>
    <submittedName>
        <fullName evidence="1">Uncharacterized protein</fullName>
    </submittedName>
</protein>
<organism evidence="1 2">
    <name type="scientific">Trichothecium roseum</name>
    <dbReference type="NCBI Taxonomy" id="47278"/>
    <lineage>
        <taxon>Eukaryota</taxon>
        <taxon>Fungi</taxon>
        <taxon>Dikarya</taxon>
        <taxon>Ascomycota</taxon>
        <taxon>Pezizomycotina</taxon>
        <taxon>Sordariomycetes</taxon>
        <taxon>Hypocreomycetidae</taxon>
        <taxon>Hypocreales</taxon>
        <taxon>Hypocreales incertae sedis</taxon>
        <taxon>Trichothecium</taxon>
    </lineage>
</organism>